<organism evidence="1 2">
    <name type="scientific">Lecanicillium saksenae</name>
    <dbReference type="NCBI Taxonomy" id="468837"/>
    <lineage>
        <taxon>Eukaryota</taxon>
        <taxon>Fungi</taxon>
        <taxon>Dikarya</taxon>
        <taxon>Ascomycota</taxon>
        <taxon>Pezizomycotina</taxon>
        <taxon>Sordariomycetes</taxon>
        <taxon>Hypocreomycetidae</taxon>
        <taxon>Hypocreales</taxon>
        <taxon>Cordycipitaceae</taxon>
        <taxon>Lecanicillium</taxon>
    </lineage>
</organism>
<name>A0ACC1QRP8_9HYPO</name>
<keyword evidence="2" id="KW-1185">Reference proteome</keyword>
<dbReference type="Proteomes" id="UP001148737">
    <property type="component" value="Unassembled WGS sequence"/>
</dbReference>
<comment type="caution">
    <text evidence="1">The sequence shown here is derived from an EMBL/GenBank/DDBJ whole genome shotgun (WGS) entry which is preliminary data.</text>
</comment>
<protein>
    <submittedName>
        <fullName evidence="1">Uncharacterized protein</fullName>
    </submittedName>
</protein>
<sequence length="81" mass="8893">MSPAHSRLRSLLNSVNDTDQVVAQPQPCLSPPDTTIVFNWKLRAPRLLIVMNAGTFADLMGGVGWTELGCDPWQLYVGIPD</sequence>
<dbReference type="EMBL" id="JANAKD010000829">
    <property type="protein sequence ID" value="KAJ3487656.1"/>
    <property type="molecule type" value="Genomic_DNA"/>
</dbReference>
<proteinExistence type="predicted"/>
<evidence type="ECO:0000313" key="1">
    <source>
        <dbReference type="EMBL" id="KAJ3487656.1"/>
    </source>
</evidence>
<evidence type="ECO:0000313" key="2">
    <source>
        <dbReference type="Proteomes" id="UP001148737"/>
    </source>
</evidence>
<gene>
    <name evidence="1" type="ORF">NLG97_g6367</name>
</gene>
<reference evidence="1" key="1">
    <citation type="submission" date="2022-07" db="EMBL/GenBank/DDBJ databases">
        <title>Genome Sequence of Lecanicillium saksenae.</title>
        <authorList>
            <person name="Buettner E."/>
        </authorList>
    </citation>
    <scope>NUCLEOTIDE SEQUENCE</scope>
    <source>
        <strain evidence="1">VT-O1</strain>
    </source>
</reference>
<accession>A0ACC1QRP8</accession>